<evidence type="ECO:0000313" key="5">
    <source>
        <dbReference type="EMBL" id="HGM47065.1"/>
    </source>
</evidence>
<dbReference type="GO" id="GO:0006099">
    <property type="term" value="P:tricarboxylic acid cycle"/>
    <property type="evidence" value="ECO:0007669"/>
    <property type="project" value="InterPro"/>
</dbReference>
<keyword evidence="1" id="KW-0460">Magnesium</keyword>
<dbReference type="InterPro" id="IPR007566">
    <property type="entry name" value="PEP_COase_arc-type"/>
</dbReference>
<dbReference type="Pfam" id="PF14010">
    <property type="entry name" value="PEPcase_2"/>
    <property type="match status" value="1"/>
</dbReference>
<accession>A0A7C4H4K0</accession>
<keyword evidence="5" id="KW-0670">Pyruvate</keyword>
<comment type="caution">
    <text evidence="5">The sequence shown here is derived from an EMBL/GenBank/DDBJ whole genome shotgun (WGS) entry which is preliminary data.</text>
</comment>
<dbReference type="InterPro" id="IPR015813">
    <property type="entry name" value="Pyrv/PenolPyrv_kinase-like_dom"/>
</dbReference>
<evidence type="ECO:0000256" key="2">
    <source>
        <dbReference type="ARBA" id="ARBA00023239"/>
    </source>
</evidence>
<sequence length="458" mass="49325">MVEFPRMMCTQHPDSTLRVPAHMEIQEALMAFTAYGCDEVMVDYEGKLTPYSQPREVVAQALERGIALGESRFVTVRLPNPQLESADRLVLALVAALSANALSASRAGTQAVRWLVLPMLSGVDALKEVHQLALKLSGAIGEDGVQAPLLVPLLESVESLSRVGEYLRVLVSIQGGDGGLRVFLGASDSAVSSGHIASSLAVRYALGEVSRESDKLGVEAAPILGMGRPPFRGGVNEPSLASREASQYAGYWTVTVQSAIRYDASSQEYRQFASAVAAQRGAEAESVDAQALELVKQAEEYYRKTLVKVSQAISAVAGNVPQTRDRLVWTEYARRVEVGGAVLKLPRAIPFTAACYSLGLPPTFLDAPFILQASGRGLLGKLLELLPNLPLEWGYDSQFLVSSSVRRFLGGELLEVVRKAMALLGVEERADPAYAHLVNPDFTELGVLAAARWRGFLG</sequence>
<reference evidence="5" key="1">
    <citation type="journal article" date="2020" name="mSystems">
        <title>Genome- and Community-Level Interaction Insights into Carbon Utilization and Element Cycling Functions of Hydrothermarchaeota in Hydrothermal Sediment.</title>
        <authorList>
            <person name="Zhou Z."/>
            <person name="Liu Y."/>
            <person name="Xu W."/>
            <person name="Pan J."/>
            <person name="Luo Z.H."/>
            <person name="Li M."/>
        </authorList>
    </citation>
    <scope>NUCLEOTIDE SEQUENCE</scope>
    <source>
        <strain evidence="5">SpSt-649</strain>
    </source>
</reference>
<evidence type="ECO:0000256" key="1">
    <source>
        <dbReference type="ARBA" id="ARBA00022842"/>
    </source>
</evidence>
<gene>
    <name evidence="5" type="primary">ppcA</name>
    <name evidence="5" type="ORF">ENU21_04880</name>
</gene>
<dbReference type="AlphaFoldDB" id="A0A7C4H4K0"/>
<dbReference type="NCBIfam" id="TIGR02751">
    <property type="entry name" value="PEPCase_arch"/>
    <property type="match status" value="1"/>
</dbReference>
<dbReference type="GO" id="GO:0015977">
    <property type="term" value="P:carbon fixation"/>
    <property type="evidence" value="ECO:0007669"/>
    <property type="project" value="UniProtKB-KW"/>
</dbReference>
<protein>
    <recommendedName>
        <fullName evidence="4">Phosphoenolpyruvate carboxylase</fullName>
        <ecNumber evidence="4">4.1.1.31</ecNumber>
    </recommendedName>
</protein>
<proteinExistence type="predicted"/>
<dbReference type="SUPFAM" id="SSF51621">
    <property type="entry name" value="Phosphoenolpyruvate/pyruvate domain"/>
    <property type="match status" value="1"/>
</dbReference>
<name>A0A7C4H4K0_THEPE</name>
<dbReference type="GO" id="GO:0008964">
    <property type="term" value="F:phosphoenolpyruvate carboxylase activity"/>
    <property type="evidence" value="ECO:0007669"/>
    <property type="project" value="UniProtKB-UniRule"/>
</dbReference>
<evidence type="ECO:0000256" key="3">
    <source>
        <dbReference type="ARBA" id="ARBA00023300"/>
    </source>
</evidence>
<keyword evidence="3" id="KW-0120">Carbon dioxide fixation</keyword>
<dbReference type="EMBL" id="DTBQ01000139">
    <property type="protein sequence ID" value="HGM47065.1"/>
    <property type="molecule type" value="Genomic_DNA"/>
</dbReference>
<keyword evidence="2 5" id="KW-0456">Lyase</keyword>
<evidence type="ECO:0000256" key="4">
    <source>
        <dbReference type="NCBIfam" id="TIGR02751"/>
    </source>
</evidence>
<organism evidence="5">
    <name type="scientific">Thermofilum pendens</name>
    <dbReference type="NCBI Taxonomy" id="2269"/>
    <lineage>
        <taxon>Archaea</taxon>
        <taxon>Thermoproteota</taxon>
        <taxon>Thermoprotei</taxon>
        <taxon>Thermofilales</taxon>
        <taxon>Thermofilaceae</taxon>
        <taxon>Thermofilum</taxon>
    </lineage>
</organism>
<dbReference type="EC" id="4.1.1.31" evidence="4"/>